<organism evidence="1 2">
    <name type="scientific">Seonamhaeicola maritimus</name>
    <dbReference type="NCBI Taxonomy" id="2591822"/>
    <lineage>
        <taxon>Bacteria</taxon>
        <taxon>Pseudomonadati</taxon>
        <taxon>Bacteroidota</taxon>
        <taxon>Flavobacteriia</taxon>
        <taxon>Flavobacteriales</taxon>
        <taxon>Flavobacteriaceae</taxon>
    </lineage>
</organism>
<gene>
    <name evidence="1" type="ORF">FUA22_15190</name>
</gene>
<dbReference type="EMBL" id="VRKQ01000018">
    <property type="protein sequence ID" value="TXG35099.1"/>
    <property type="molecule type" value="Genomic_DNA"/>
</dbReference>
<dbReference type="OrthoDB" id="1489343at2"/>
<comment type="caution">
    <text evidence="1">The sequence shown here is derived from an EMBL/GenBank/DDBJ whole genome shotgun (WGS) entry which is preliminary data.</text>
</comment>
<keyword evidence="2" id="KW-1185">Reference proteome</keyword>
<reference evidence="1 2" key="1">
    <citation type="submission" date="2019-08" db="EMBL/GenBank/DDBJ databases">
        <title>Seonamhaeicola sediminis sp. nov., isolated from marine sediment.</title>
        <authorList>
            <person name="Cao W.R."/>
        </authorList>
    </citation>
    <scope>NUCLEOTIDE SEQUENCE [LARGE SCALE GENOMIC DNA]</scope>
    <source>
        <strain evidence="1 2">1505</strain>
    </source>
</reference>
<dbReference type="AlphaFoldDB" id="A0A5C7GDY2"/>
<evidence type="ECO:0000313" key="1">
    <source>
        <dbReference type="EMBL" id="TXG35099.1"/>
    </source>
</evidence>
<dbReference type="InterPro" id="IPR007433">
    <property type="entry name" value="DUF481"/>
</dbReference>
<name>A0A5C7GDY2_9FLAO</name>
<proteinExistence type="predicted"/>
<dbReference type="Proteomes" id="UP000321080">
    <property type="component" value="Unassembled WGS sequence"/>
</dbReference>
<evidence type="ECO:0000313" key="2">
    <source>
        <dbReference type="Proteomes" id="UP000321080"/>
    </source>
</evidence>
<dbReference type="Pfam" id="PF04338">
    <property type="entry name" value="DUF481"/>
    <property type="match status" value="1"/>
</dbReference>
<accession>A0A5C7GDY2</accession>
<sequence>MYICAYIRIITMPIPLVRNLFFIFLLIPLFSISQVEELKEKEGIKLFVDCNCDKAYVRQEVKHVDHVRDQGLANVILFIYDIANGSGGRTYKLEFTGASSFEGITRILTFDSNANMTSDDVRKRLTWRIGRGLLPYIIESNLENRVTYKIKGAPKNEEVEFNDPWRNWIFEVYGQGKFNKEASRKRFEYKVGLESDKVTEKWRVRADAQLSHLNSKFIRNDEEFTSTRDRYWGSASIVRSISDHWSTGVFGNLSHDTYTNIDLSMGFTPAIEYNIFPYSEVLKREIVFAYKIGYRYNNYIETTIFGVEDESIWNHAFDIQVRYRQPWGNVFSRIRASSFLEDFSKNRFQMNSSVSVRIIKGFSVRFSGNIEFIHDQVNLPAGDASLEDVLLQQKQIATDFELGFSVGVSYTFGSAFNNIINTRL</sequence>
<protein>
    <submittedName>
        <fullName evidence="1">DUF481 domain-containing protein</fullName>
    </submittedName>
</protein>